<proteinExistence type="predicted"/>
<sequence>MPDFYFLIRWLCKVIVKSVFRDVNVINPENVPLYGSVIFVGNHNNQFIDACVLIANIPRQVKFIVAEKSMRRAVIGKLASVIGCISVKRPQDLKFKGIGHICWNKGDVKITGINTRFRLDVQIGDKLLIQNKMFPVVKIESETELLIQEVINIECEDKMNGVPFKIIPKINQTEVYNLVTNSLKNGDTIGIFPEGGSHDRTNLLPLKPGVAIMTLCALADGIEDVSIIPVGLSYSKLYQLQGCATLFYGNAIIISQDLCKEYNNNNREAISKLLSKIEEGMRSCMLTSKDHETSRCIELCVSLYTPERMTISKNKIYNNLQLFCKMFWKFGNSKVIENLSYELKCYEKLLQANKIKDDEVWMLKQSTSAATLKFIEHICTFIFCVIFGMTFSLLWLPLVLISIYLAERHRKAALRNSTIKIQGGDVVSSYKVLVLIVLLPTFNIVYGLLFSIYLYHSWLKRILFVFLSMCILPICYYINLNYAVQIPSLLRQMKILLKVICGKINVWRDNERELISTRHELQLKVRDLVSTLGPDVSDDFLEQLYRNIPKFVVDVDTKRLIRGKDEFLPILQRSQLEYKEEIL</sequence>
<dbReference type="CDD" id="cd07992">
    <property type="entry name" value="LPLAT_AAK14816-like"/>
    <property type="match status" value="1"/>
</dbReference>
<evidence type="ECO:0000259" key="2">
    <source>
        <dbReference type="SMART" id="SM00563"/>
    </source>
</evidence>
<keyword evidence="1" id="KW-0472">Membrane</keyword>
<dbReference type="OrthoDB" id="2427554at2759"/>
<dbReference type="Proteomes" id="UP000030690">
    <property type="component" value="Unassembled WGS sequence"/>
</dbReference>
<keyword evidence="1" id="KW-0812">Transmembrane</keyword>
<feature type="transmembrane region" description="Helical" evidence="1">
    <location>
        <begin position="380"/>
        <end position="406"/>
    </location>
</feature>
<feature type="transmembrane region" description="Helical" evidence="1">
    <location>
        <begin position="432"/>
        <end position="456"/>
    </location>
</feature>
<reference evidence="3 4" key="2">
    <citation type="submission" date="2013-02" db="EMBL/GenBank/DDBJ databases">
        <title>The Genome Sequence of Plasmodium falciparum Vietnam Oak-Knoll (FVO).</title>
        <authorList>
            <consortium name="The Broad Institute Genome Sequencing Platform"/>
            <consortium name="The Broad Institute Genome Sequencing Center for Infectious Disease"/>
            <person name="Neafsey D."/>
            <person name="Cheeseman I."/>
            <person name="Volkman S."/>
            <person name="Adams J."/>
            <person name="Walker B."/>
            <person name="Young S.K."/>
            <person name="Zeng Q."/>
            <person name="Gargeya S."/>
            <person name="Fitzgerald M."/>
            <person name="Haas B."/>
            <person name="Abouelleil A."/>
            <person name="Alvarado L."/>
            <person name="Arachchi H.M."/>
            <person name="Berlin A.M."/>
            <person name="Chapman S.B."/>
            <person name="Dewar J."/>
            <person name="Goldberg J."/>
            <person name="Griggs A."/>
            <person name="Gujja S."/>
            <person name="Hansen M."/>
            <person name="Howarth C."/>
            <person name="Imamovic A."/>
            <person name="Larimer J."/>
            <person name="McCowan C."/>
            <person name="Murphy C."/>
            <person name="Neiman D."/>
            <person name="Pearson M."/>
            <person name="Priest M."/>
            <person name="Roberts A."/>
            <person name="Saif S."/>
            <person name="Shea T."/>
            <person name="Sisk P."/>
            <person name="Sykes S."/>
            <person name="Wortman J."/>
            <person name="Nusbaum C."/>
            <person name="Birren B."/>
        </authorList>
    </citation>
    <scope>NUCLEOTIDE SEQUENCE [LARGE SCALE GENOMIC DNA]</scope>
    <source>
        <strain evidence="4">Vietnam Oak-Knoll (FVO)</strain>
    </source>
</reference>
<dbReference type="EMBL" id="KI925116">
    <property type="protein sequence ID" value="ETW17734.1"/>
    <property type="molecule type" value="Genomic_DNA"/>
</dbReference>
<feature type="transmembrane region" description="Helical" evidence="1">
    <location>
        <begin position="462"/>
        <end position="484"/>
    </location>
</feature>
<protein>
    <recommendedName>
        <fullName evidence="2">Phospholipid/glycerol acyltransferase domain-containing protein</fullName>
    </recommendedName>
</protein>
<dbReference type="Pfam" id="PF01553">
    <property type="entry name" value="Acyltransferase"/>
    <property type="match status" value="2"/>
</dbReference>
<dbReference type="GO" id="GO:0016287">
    <property type="term" value="F:glycerone-phosphate O-acyltransferase activity"/>
    <property type="evidence" value="ECO:0007669"/>
    <property type="project" value="TreeGrafter"/>
</dbReference>
<keyword evidence="1" id="KW-1133">Transmembrane helix</keyword>
<dbReference type="PANTHER" id="PTHR31605:SF0">
    <property type="entry name" value="GLYCEROL-3-PHOSPHATE O-ACYLTRANSFERASE 1"/>
    <property type="match status" value="1"/>
</dbReference>
<evidence type="ECO:0000256" key="1">
    <source>
        <dbReference type="SAM" id="Phobius"/>
    </source>
</evidence>
<feature type="domain" description="Phospholipid/glycerol acyltransferase" evidence="2">
    <location>
        <begin position="37"/>
        <end position="235"/>
    </location>
</feature>
<dbReference type="SMART" id="SM00563">
    <property type="entry name" value="PlsC"/>
    <property type="match status" value="1"/>
</dbReference>
<dbReference type="InterPro" id="IPR052744">
    <property type="entry name" value="GPAT/DAPAT"/>
</dbReference>
<gene>
    <name evidence="3" type="ORF">PFFVO_03382</name>
</gene>
<dbReference type="PANTHER" id="PTHR31605">
    <property type="entry name" value="GLYCEROL-3-PHOSPHATE O-ACYLTRANSFERASE 1"/>
    <property type="match status" value="1"/>
</dbReference>
<name>A0A024V5K0_PLAFA</name>
<evidence type="ECO:0000313" key="4">
    <source>
        <dbReference type="Proteomes" id="UP000030690"/>
    </source>
</evidence>
<dbReference type="GO" id="GO:0004366">
    <property type="term" value="F:glycerol-3-phosphate O-acyltransferase activity"/>
    <property type="evidence" value="ECO:0007669"/>
    <property type="project" value="TreeGrafter"/>
</dbReference>
<dbReference type="GO" id="GO:0008654">
    <property type="term" value="P:phospholipid biosynthetic process"/>
    <property type="evidence" value="ECO:0007669"/>
    <property type="project" value="TreeGrafter"/>
</dbReference>
<evidence type="ECO:0000313" key="3">
    <source>
        <dbReference type="EMBL" id="ETW17734.1"/>
    </source>
</evidence>
<accession>A0A024V5K0</accession>
<dbReference type="InterPro" id="IPR002123">
    <property type="entry name" value="Plipid/glycerol_acylTrfase"/>
</dbReference>
<reference evidence="3 4" key="1">
    <citation type="submission" date="2013-02" db="EMBL/GenBank/DDBJ databases">
        <title>The Genome Annotation of Plasmodium falciparum Vietnam Oak-Knoll (FVO).</title>
        <authorList>
            <consortium name="The Broad Institute Genome Sequencing Platform"/>
            <consortium name="The Broad Institute Genome Sequencing Center for Infectious Disease"/>
            <person name="Neafsey D."/>
            <person name="Hoffman S."/>
            <person name="Volkman S."/>
            <person name="Rosenthal P."/>
            <person name="Walker B."/>
            <person name="Young S.K."/>
            <person name="Zeng Q."/>
            <person name="Gargeya S."/>
            <person name="Fitzgerald M."/>
            <person name="Haas B."/>
            <person name="Abouelleil A."/>
            <person name="Allen A.W."/>
            <person name="Alvarado L."/>
            <person name="Arachchi H.M."/>
            <person name="Berlin A.M."/>
            <person name="Chapman S.B."/>
            <person name="Gainer-Dewar J."/>
            <person name="Goldberg J."/>
            <person name="Griggs A."/>
            <person name="Gujja S."/>
            <person name="Hansen M."/>
            <person name="Howarth C."/>
            <person name="Imamovic A."/>
            <person name="Ireland A."/>
            <person name="Larimer J."/>
            <person name="McCowan C."/>
            <person name="Murphy C."/>
            <person name="Pearson M."/>
            <person name="Poon T.W."/>
            <person name="Priest M."/>
            <person name="Roberts A."/>
            <person name="Saif S."/>
            <person name="Shea T."/>
            <person name="Sisk P."/>
            <person name="Sykes S."/>
            <person name="Wortman J."/>
            <person name="Nusbaum C."/>
            <person name="Birren B."/>
        </authorList>
    </citation>
    <scope>NUCLEOTIDE SEQUENCE [LARGE SCALE GENOMIC DNA]</scope>
    <source>
        <strain evidence="4">Vietnam Oak-Knoll (FVO)</strain>
    </source>
</reference>
<dbReference type="SUPFAM" id="SSF69593">
    <property type="entry name" value="Glycerol-3-phosphate (1)-acyltransferase"/>
    <property type="match status" value="2"/>
</dbReference>
<organism evidence="3 4">
    <name type="scientific">Plasmodium falciparum Vietnam Oak-Knoll</name>
    <name type="common">FVO</name>
    <dbReference type="NCBI Taxonomy" id="1036723"/>
    <lineage>
        <taxon>Eukaryota</taxon>
        <taxon>Sar</taxon>
        <taxon>Alveolata</taxon>
        <taxon>Apicomplexa</taxon>
        <taxon>Aconoidasida</taxon>
        <taxon>Haemosporida</taxon>
        <taxon>Plasmodiidae</taxon>
        <taxon>Plasmodium</taxon>
        <taxon>Plasmodium (Laverania)</taxon>
    </lineage>
</organism>
<dbReference type="AlphaFoldDB" id="A0A024V5K0"/>